<dbReference type="Proteomes" id="UP000823775">
    <property type="component" value="Unassembled WGS sequence"/>
</dbReference>
<dbReference type="EMBL" id="JACEIK010011333">
    <property type="protein sequence ID" value="MCE3215616.1"/>
    <property type="molecule type" value="Genomic_DNA"/>
</dbReference>
<dbReference type="SUPFAM" id="SSF54791">
    <property type="entry name" value="Eukaryotic type KH-domain (KH-domain type I)"/>
    <property type="match status" value="3"/>
</dbReference>
<gene>
    <name evidence="4" type="ORF">HAX54_002976</name>
</gene>
<keyword evidence="2" id="KW-0694">RNA-binding</keyword>
<reference evidence="4 5" key="1">
    <citation type="journal article" date="2021" name="BMC Genomics">
        <title>Datura genome reveals duplications of psychoactive alkaloid biosynthetic genes and high mutation rate following tissue culture.</title>
        <authorList>
            <person name="Rajewski A."/>
            <person name="Carter-House D."/>
            <person name="Stajich J."/>
            <person name="Litt A."/>
        </authorList>
    </citation>
    <scope>NUCLEOTIDE SEQUENCE [LARGE SCALE GENOMIC DNA]</scope>
    <source>
        <strain evidence="4">AR-01</strain>
    </source>
</reference>
<evidence type="ECO:0000313" key="4">
    <source>
        <dbReference type="EMBL" id="MCE3215616.1"/>
    </source>
</evidence>
<keyword evidence="1" id="KW-0677">Repeat</keyword>
<dbReference type="SMART" id="SM00322">
    <property type="entry name" value="KH"/>
    <property type="match status" value="3"/>
</dbReference>
<protein>
    <recommendedName>
        <fullName evidence="3">K Homology domain-containing protein</fullName>
    </recommendedName>
</protein>
<feature type="domain" description="K Homology" evidence="3">
    <location>
        <begin position="320"/>
        <end position="375"/>
    </location>
</feature>
<keyword evidence="5" id="KW-1185">Reference proteome</keyword>
<dbReference type="Gene3D" id="3.30.310.210">
    <property type="match status" value="2"/>
</dbReference>
<feature type="domain" description="K Homology" evidence="3">
    <location>
        <begin position="232"/>
        <end position="308"/>
    </location>
</feature>
<dbReference type="InterPro" id="IPR004087">
    <property type="entry name" value="KH_dom"/>
</dbReference>
<proteinExistence type="predicted"/>
<sequence>MCSIIRQLQRDTTAKIYVDVSTPNSDNNRIIVVGASSLVDKKIRLLGPIGDKQRSEEFDEIEVSDAQKALVRVFERLIEVTAEKDGVVLGVEDVVSCRLLVKGNQAGALMGKGGKEIDTVRRENGCRIRVLTSGKLPSHASPKDDIVEIEGDILAVKKGLVAVSRRLQDCFYVGTTPFEIDSEQTLQPKLVDLPAESSSMSQPISTSSFSAASGRHPVADRFSSIDSKIASEEFVFRILCTHDKVGAIIGKGGTIVRALQNESGARIIVGPNIAECNEQMITITALKNLESWRSAAQTAVGLVFDRILDAGSRMNLGKRSLITFRLVVTNKQAGCILGKGGAIISDIRKETGTSIRIFGGDQVPKCVSQNDEVVQ</sequence>
<name>A0ABS8WVN4_DATST</name>
<evidence type="ECO:0000256" key="2">
    <source>
        <dbReference type="PROSITE-ProRule" id="PRU00117"/>
    </source>
</evidence>
<evidence type="ECO:0000256" key="1">
    <source>
        <dbReference type="ARBA" id="ARBA00022737"/>
    </source>
</evidence>
<dbReference type="InterPro" id="IPR004088">
    <property type="entry name" value="KH_dom_type_1"/>
</dbReference>
<dbReference type="InterPro" id="IPR036612">
    <property type="entry name" value="KH_dom_type_1_sf"/>
</dbReference>
<dbReference type="PANTHER" id="PTHR10288">
    <property type="entry name" value="KH DOMAIN CONTAINING RNA BINDING PROTEIN"/>
    <property type="match status" value="1"/>
</dbReference>
<organism evidence="4 5">
    <name type="scientific">Datura stramonium</name>
    <name type="common">Jimsonweed</name>
    <name type="synonym">Common thornapple</name>
    <dbReference type="NCBI Taxonomy" id="4076"/>
    <lineage>
        <taxon>Eukaryota</taxon>
        <taxon>Viridiplantae</taxon>
        <taxon>Streptophyta</taxon>
        <taxon>Embryophyta</taxon>
        <taxon>Tracheophyta</taxon>
        <taxon>Spermatophyta</taxon>
        <taxon>Magnoliopsida</taxon>
        <taxon>eudicotyledons</taxon>
        <taxon>Gunneridae</taxon>
        <taxon>Pentapetalae</taxon>
        <taxon>asterids</taxon>
        <taxon>lamiids</taxon>
        <taxon>Solanales</taxon>
        <taxon>Solanaceae</taxon>
        <taxon>Solanoideae</taxon>
        <taxon>Datureae</taxon>
        <taxon>Datura</taxon>
    </lineage>
</organism>
<comment type="caution">
    <text evidence="4">The sequence shown here is derived from an EMBL/GenBank/DDBJ whole genome shotgun (WGS) entry which is preliminary data.</text>
</comment>
<evidence type="ECO:0000313" key="5">
    <source>
        <dbReference type="Proteomes" id="UP000823775"/>
    </source>
</evidence>
<feature type="non-terminal residue" evidence="4">
    <location>
        <position position="375"/>
    </location>
</feature>
<accession>A0ABS8WVN4</accession>
<dbReference type="Pfam" id="PF00013">
    <property type="entry name" value="KH_1"/>
    <property type="match status" value="3"/>
</dbReference>
<dbReference type="CDD" id="cd22460">
    <property type="entry name" value="KH-I_PEPPER_rpt2_like"/>
    <property type="match status" value="1"/>
</dbReference>
<dbReference type="CDD" id="cd22459">
    <property type="entry name" value="KH-I_PEPPER_rpt1_like"/>
    <property type="match status" value="1"/>
</dbReference>
<evidence type="ECO:0000259" key="3">
    <source>
        <dbReference type="SMART" id="SM00322"/>
    </source>
</evidence>
<dbReference type="PROSITE" id="PS50084">
    <property type="entry name" value="KH_TYPE_1"/>
    <property type="match status" value="3"/>
</dbReference>
<feature type="domain" description="K Homology" evidence="3">
    <location>
        <begin position="93"/>
        <end position="168"/>
    </location>
</feature>